<evidence type="ECO:0000313" key="1">
    <source>
        <dbReference type="EMBL" id="CBI01375.1"/>
    </source>
</evidence>
<dbReference type="NCBIfam" id="TIGR01484">
    <property type="entry name" value="HAD-SF-IIB"/>
    <property type="match status" value="1"/>
</dbReference>
<dbReference type="SUPFAM" id="SSF56784">
    <property type="entry name" value="HAD-like"/>
    <property type="match status" value="1"/>
</dbReference>
<proteinExistence type="predicted"/>
<comment type="caution">
    <text evidence="1">The sequence shown here is derived from an EMBL/GenBank/DDBJ whole genome shotgun (WGS) entry which is preliminary data.</text>
</comment>
<sequence>MRVDLVAFDLDGTLVGRDTQLSPRVRACVAAMLAQGTASCIVTGRMFRAAAPFVRELGLRAPTICYQGAWVVDTESERRLLDRPIEPGLVREILDEFTPDDLHLQLYAEDRYYCERSNRYADLYASLAGIAPIVGPIRERFSNRSATKAVIVTDPEIAAEVELRARRRFGERLYITRSYPEFVEMLDPAVDKGSALQYVAQRLGIPMERVLAIGDSWNDLPIIERAGIGVAMGNAPVEVRERADAVVGTVDEDGVCDALERFVLR</sequence>
<dbReference type="Pfam" id="PF08282">
    <property type="entry name" value="Hydrolase_3"/>
    <property type="match status" value="1"/>
</dbReference>
<dbReference type="NCBIfam" id="TIGR00099">
    <property type="entry name" value="Cof-subfamily"/>
    <property type="match status" value="1"/>
</dbReference>
<dbReference type="EMBL" id="CABO01000018">
    <property type="protein sequence ID" value="CBI01375.1"/>
    <property type="molecule type" value="Genomic_DNA"/>
</dbReference>
<dbReference type="PANTHER" id="PTHR10000">
    <property type="entry name" value="PHOSPHOSERINE PHOSPHATASE"/>
    <property type="match status" value="1"/>
</dbReference>
<dbReference type="GO" id="GO:0000287">
    <property type="term" value="F:magnesium ion binding"/>
    <property type="evidence" value="ECO:0007669"/>
    <property type="project" value="TreeGrafter"/>
</dbReference>
<dbReference type="PANTHER" id="PTHR10000:SF8">
    <property type="entry name" value="HAD SUPERFAMILY HYDROLASE-LIKE, TYPE 3"/>
    <property type="match status" value="1"/>
</dbReference>
<dbReference type="SFLD" id="SFLDS00003">
    <property type="entry name" value="Haloacid_Dehalogenase"/>
    <property type="match status" value="1"/>
</dbReference>
<dbReference type="Gene3D" id="3.30.1240.10">
    <property type="match status" value="1"/>
</dbReference>
<dbReference type="InterPro" id="IPR000150">
    <property type="entry name" value="Cof"/>
</dbReference>
<accession>E6Q2G5</accession>
<dbReference type="SFLD" id="SFLDG01140">
    <property type="entry name" value="C2.B:_Phosphomannomutase_and_P"/>
    <property type="match status" value="1"/>
</dbReference>
<name>E6Q2G5_9ZZZZ</name>
<dbReference type="GO" id="GO:0005829">
    <property type="term" value="C:cytosol"/>
    <property type="evidence" value="ECO:0007669"/>
    <property type="project" value="TreeGrafter"/>
</dbReference>
<dbReference type="InterPro" id="IPR006379">
    <property type="entry name" value="HAD-SF_hydro_IIB"/>
</dbReference>
<protein>
    <submittedName>
        <fullName evidence="1">Putative hydrolase</fullName>
    </submittedName>
</protein>
<dbReference type="Gene3D" id="3.40.50.1000">
    <property type="entry name" value="HAD superfamily/HAD-like"/>
    <property type="match status" value="1"/>
</dbReference>
<keyword evidence="1" id="KW-0378">Hydrolase</keyword>
<dbReference type="InterPro" id="IPR023214">
    <property type="entry name" value="HAD_sf"/>
</dbReference>
<dbReference type="AlphaFoldDB" id="E6Q2G5"/>
<dbReference type="GO" id="GO:0016791">
    <property type="term" value="F:phosphatase activity"/>
    <property type="evidence" value="ECO:0007669"/>
    <property type="project" value="TreeGrafter"/>
</dbReference>
<organism evidence="1">
    <name type="scientific">mine drainage metagenome</name>
    <dbReference type="NCBI Taxonomy" id="410659"/>
    <lineage>
        <taxon>unclassified sequences</taxon>
        <taxon>metagenomes</taxon>
        <taxon>ecological metagenomes</taxon>
    </lineage>
</organism>
<dbReference type="InterPro" id="IPR036412">
    <property type="entry name" value="HAD-like_sf"/>
</dbReference>
<dbReference type="CDD" id="cd07516">
    <property type="entry name" value="HAD_Pase"/>
    <property type="match status" value="1"/>
</dbReference>
<dbReference type="PROSITE" id="PS01229">
    <property type="entry name" value="COF_2"/>
    <property type="match status" value="1"/>
</dbReference>
<gene>
    <name evidence="1" type="ORF">CARN4_0633</name>
</gene>
<reference evidence="1" key="1">
    <citation type="submission" date="2009-10" db="EMBL/GenBank/DDBJ databases">
        <title>Diversity of trophic interactions inside an arsenic-rich microbial ecosystem.</title>
        <authorList>
            <person name="Bertin P.N."/>
            <person name="Heinrich-Salmeron A."/>
            <person name="Pelletier E."/>
            <person name="Goulhen-Chollet F."/>
            <person name="Arsene-Ploetze F."/>
            <person name="Gallien S."/>
            <person name="Calteau A."/>
            <person name="Vallenet D."/>
            <person name="Casiot C."/>
            <person name="Chane-Woon-Ming B."/>
            <person name="Giloteaux L."/>
            <person name="Barakat M."/>
            <person name="Bonnefoy V."/>
            <person name="Bruneel O."/>
            <person name="Chandler M."/>
            <person name="Cleiss J."/>
            <person name="Duran R."/>
            <person name="Elbaz-Poulichet F."/>
            <person name="Fonknechten N."/>
            <person name="Lauga B."/>
            <person name="Mornico D."/>
            <person name="Ortet P."/>
            <person name="Schaeffer C."/>
            <person name="Siguier P."/>
            <person name="Alexander Thil Smith A."/>
            <person name="Van Dorsselaer A."/>
            <person name="Weissenbach J."/>
            <person name="Medigue C."/>
            <person name="Le Paslier D."/>
        </authorList>
    </citation>
    <scope>NUCLEOTIDE SEQUENCE</scope>
</reference>